<evidence type="ECO:0000256" key="7">
    <source>
        <dbReference type="ARBA" id="ARBA00023125"/>
    </source>
</evidence>
<dbReference type="PROSITE" id="PS51900">
    <property type="entry name" value="CB"/>
    <property type="match status" value="1"/>
</dbReference>
<gene>
    <name evidence="10 14" type="primary">xerC</name>
    <name evidence="14" type="ORF">GTO91_12450</name>
</gene>
<keyword evidence="4 10" id="KW-0132">Cell division</keyword>
<dbReference type="InterPro" id="IPR011010">
    <property type="entry name" value="DNA_brk_join_enz"/>
</dbReference>
<evidence type="ECO:0000256" key="6">
    <source>
        <dbReference type="ARBA" id="ARBA00022908"/>
    </source>
</evidence>
<feature type="active site" evidence="10">
    <location>
        <position position="289"/>
    </location>
</feature>
<dbReference type="NCBIfam" id="TIGR02224">
    <property type="entry name" value="recomb_XerC"/>
    <property type="match status" value="1"/>
</dbReference>
<keyword evidence="3 10" id="KW-0963">Cytoplasm</keyword>
<dbReference type="OrthoDB" id="9785687at2"/>
<dbReference type="Gene3D" id="1.10.443.10">
    <property type="entry name" value="Intergrase catalytic core"/>
    <property type="match status" value="1"/>
</dbReference>
<feature type="active site" evidence="10">
    <location>
        <position position="312"/>
    </location>
</feature>
<dbReference type="InterPro" id="IPR044068">
    <property type="entry name" value="CB"/>
</dbReference>
<dbReference type="Gene3D" id="1.10.150.130">
    <property type="match status" value="1"/>
</dbReference>
<keyword evidence="15" id="KW-1185">Reference proteome</keyword>
<dbReference type="RefSeq" id="WP_161259051.1">
    <property type="nucleotide sequence ID" value="NZ_WXEY01000015.1"/>
</dbReference>
<evidence type="ECO:0000256" key="4">
    <source>
        <dbReference type="ARBA" id="ARBA00022618"/>
    </source>
</evidence>
<feature type="active site" evidence="10">
    <location>
        <position position="286"/>
    </location>
</feature>
<dbReference type="SUPFAM" id="SSF56349">
    <property type="entry name" value="DNA breaking-rejoining enzymes"/>
    <property type="match status" value="1"/>
</dbReference>
<dbReference type="HAMAP" id="MF_01808">
    <property type="entry name" value="Recomb_XerC_XerD"/>
    <property type="match status" value="1"/>
</dbReference>
<feature type="domain" description="Tyr recombinase" evidence="12">
    <location>
        <begin position="147"/>
        <end position="334"/>
    </location>
</feature>
<dbReference type="InterPro" id="IPR010998">
    <property type="entry name" value="Integrase_recombinase_N"/>
</dbReference>
<reference evidence="14 15" key="1">
    <citation type="submission" date="2020-01" db="EMBL/GenBank/DDBJ databases">
        <title>Whole-genome sequence of Heliobacterium undosum DSM 13378.</title>
        <authorList>
            <person name="Kyndt J.A."/>
            <person name="Meyer T.E."/>
        </authorList>
    </citation>
    <scope>NUCLEOTIDE SEQUENCE [LARGE SCALE GENOMIC DNA]</scope>
    <source>
        <strain evidence="14 15">DSM 13378</strain>
    </source>
</reference>
<dbReference type="GO" id="GO:0006313">
    <property type="term" value="P:DNA transposition"/>
    <property type="evidence" value="ECO:0007669"/>
    <property type="project" value="UniProtKB-UniRule"/>
</dbReference>
<dbReference type="Proteomes" id="UP000463470">
    <property type="component" value="Unassembled WGS sequence"/>
</dbReference>
<dbReference type="CDD" id="cd00798">
    <property type="entry name" value="INT_XerDC_C"/>
    <property type="match status" value="1"/>
</dbReference>
<dbReference type="InterPro" id="IPR004107">
    <property type="entry name" value="Integrase_SAM-like_N"/>
</dbReference>
<dbReference type="PANTHER" id="PTHR30349:SF41">
    <property type="entry name" value="INTEGRASE_RECOMBINASE PROTEIN MJ0367-RELATED"/>
    <property type="match status" value="1"/>
</dbReference>
<feature type="active site" evidence="10">
    <location>
        <position position="189"/>
    </location>
</feature>
<dbReference type="PROSITE" id="PS51898">
    <property type="entry name" value="TYR_RECOMBINASE"/>
    <property type="match status" value="1"/>
</dbReference>
<evidence type="ECO:0000256" key="5">
    <source>
        <dbReference type="ARBA" id="ARBA00022829"/>
    </source>
</evidence>
<feature type="domain" description="Core-binding (CB)" evidence="13">
    <location>
        <begin position="38"/>
        <end position="126"/>
    </location>
</feature>
<comment type="subunit">
    <text evidence="10">Forms a cyclic heterotetrameric complex composed of two molecules of XerC and two molecules of XerD.</text>
</comment>
<evidence type="ECO:0000256" key="3">
    <source>
        <dbReference type="ARBA" id="ARBA00022490"/>
    </source>
</evidence>
<evidence type="ECO:0000256" key="10">
    <source>
        <dbReference type="HAMAP-Rule" id="MF_01808"/>
    </source>
</evidence>
<evidence type="ECO:0000259" key="13">
    <source>
        <dbReference type="PROSITE" id="PS51900"/>
    </source>
</evidence>
<keyword evidence="5 10" id="KW-0159">Chromosome partition</keyword>
<dbReference type="Pfam" id="PF02899">
    <property type="entry name" value="Phage_int_SAM_1"/>
    <property type="match status" value="1"/>
</dbReference>
<dbReference type="GO" id="GO:0003677">
    <property type="term" value="F:DNA binding"/>
    <property type="evidence" value="ECO:0007669"/>
    <property type="project" value="UniProtKB-UniRule"/>
</dbReference>
<feature type="active site" description="O-(3'-phospho-DNA)-tyrosine intermediate" evidence="10">
    <location>
        <position position="321"/>
    </location>
</feature>
<protein>
    <recommendedName>
        <fullName evidence="10 11">Tyrosine recombinase XerC</fullName>
    </recommendedName>
</protein>
<keyword evidence="8 10" id="KW-0233">DNA recombination</keyword>
<evidence type="ECO:0000313" key="14">
    <source>
        <dbReference type="EMBL" id="MZP30525.1"/>
    </source>
</evidence>
<dbReference type="GO" id="GO:0005737">
    <property type="term" value="C:cytoplasm"/>
    <property type="evidence" value="ECO:0007669"/>
    <property type="project" value="UniProtKB-SubCell"/>
</dbReference>
<feature type="active site" evidence="10">
    <location>
        <position position="213"/>
    </location>
</feature>
<organism evidence="14 15">
    <name type="scientific">Heliomicrobium undosum</name>
    <dbReference type="NCBI Taxonomy" id="121734"/>
    <lineage>
        <taxon>Bacteria</taxon>
        <taxon>Bacillati</taxon>
        <taxon>Bacillota</taxon>
        <taxon>Clostridia</taxon>
        <taxon>Eubacteriales</taxon>
        <taxon>Heliobacteriaceae</taxon>
        <taxon>Heliomicrobium</taxon>
    </lineage>
</organism>
<sequence>MGEKNCEKVQKRVDQDNNQNIAGNINISVTQNTQEPIAEWDRWIDRYLRHLAAERNHSIHTCGAYAGDLAQLIELLEQTGSGVPRLPEVAADRLRLCITRLYAVGMERSSLARKLAAWRGFFRYLIREGQLTSHPMKRLKSPKLGRPLPKTLSESEVSGLLSAAGRTGDEPLALRNLAMVELFYASGLRVAELCGLDLGNVDASLGYVRVLGKGGKERIVPVGEQALEAINRYLKQGRPALARRQREVSPALFLNHRGRRLNVRGAQDILSRITDGAALQRGISPHTLRHTFATHLLDGGADLRSVQEMLGHAKLSTTQIYTHVSAERLKEIYHKTHPRA</sequence>
<dbReference type="PANTHER" id="PTHR30349">
    <property type="entry name" value="PHAGE INTEGRASE-RELATED"/>
    <property type="match status" value="1"/>
</dbReference>
<evidence type="ECO:0000256" key="2">
    <source>
        <dbReference type="ARBA" id="ARBA00006657"/>
    </source>
</evidence>
<comment type="function">
    <text evidence="10">Site-specific tyrosine recombinase, which acts by catalyzing the cutting and rejoining of the recombining DNA molecules. The XerC-XerD complex is essential to convert dimers of the bacterial chromosome into monomers to permit their segregation at cell division. It also contributes to the segregational stability of plasmids.</text>
</comment>
<dbReference type="InterPro" id="IPR023009">
    <property type="entry name" value="Tyrosine_recombinase_XerC/XerD"/>
</dbReference>
<dbReference type="AlphaFoldDB" id="A0A845L654"/>
<comment type="similarity">
    <text evidence="2 10">Belongs to the 'phage' integrase family. XerC subfamily.</text>
</comment>
<dbReference type="GO" id="GO:0051301">
    <property type="term" value="P:cell division"/>
    <property type="evidence" value="ECO:0007669"/>
    <property type="project" value="UniProtKB-UniRule"/>
</dbReference>
<dbReference type="SUPFAM" id="SSF47823">
    <property type="entry name" value="lambda integrase-like, N-terminal domain"/>
    <property type="match status" value="1"/>
</dbReference>
<accession>A0A845L654</accession>
<dbReference type="Pfam" id="PF00589">
    <property type="entry name" value="Phage_integrase"/>
    <property type="match status" value="1"/>
</dbReference>
<evidence type="ECO:0000259" key="12">
    <source>
        <dbReference type="PROSITE" id="PS51898"/>
    </source>
</evidence>
<dbReference type="GO" id="GO:0007059">
    <property type="term" value="P:chromosome segregation"/>
    <property type="evidence" value="ECO:0007669"/>
    <property type="project" value="UniProtKB-UniRule"/>
</dbReference>
<name>A0A845L654_9FIRM</name>
<proteinExistence type="inferred from homology"/>
<dbReference type="InterPro" id="IPR013762">
    <property type="entry name" value="Integrase-like_cat_sf"/>
</dbReference>
<dbReference type="GO" id="GO:0009037">
    <property type="term" value="F:tyrosine-based site-specific recombinase activity"/>
    <property type="evidence" value="ECO:0007669"/>
    <property type="project" value="UniProtKB-UniRule"/>
</dbReference>
<evidence type="ECO:0000256" key="9">
    <source>
        <dbReference type="ARBA" id="ARBA00023306"/>
    </source>
</evidence>
<comment type="subcellular location">
    <subcellularLocation>
        <location evidence="1 10">Cytoplasm</location>
    </subcellularLocation>
</comment>
<evidence type="ECO:0000256" key="11">
    <source>
        <dbReference type="NCBIfam" id="TIGR02224"/>
    </source>
</evidence>
<dbReference type="EMBL" id="WXEY01000015">
    <property type="protein sequence ID" value="MZP30525.1"/>
    <property type="molecule type" value="Genomic_DNA"/>
</dbReference>
<dbReference type="InterPro" id="IPR050090">
    <property type="entry name" value="Tyrosine_recombinase_XerCD"/>
</dbReference>
<evidence type="ECO:0000256" key="8">
    <source>
        <dbReference type="ARBA" id="ARBA00023172"/>
    </source>
</evidence>
<evidence type="ECO:0000313" key="15">
    <source>
        <dbReference type="Proteomes" id="UP000463470"/>
    </source>
</evidence>
<keyword evidence="7 10" id="KW-0238">DNA-binding</keyword>
<dbReference type="InterPro" id="IPR002104">
    <property type="entry name" value="Integrase_catalytic"/>
</dbReference>
<dbReference type="InterPro" id="IPR011931">
    <property type="entry name" value="Recomb_XerC"/>
</dbReference>
<comment type="caution">
    <text evidence="14">The sequence shown here is derived from an EMBL/GenBank/DDBJ whole genome shotgun (WGS) entry which is preliminary data.</text>
</comment>
<evidence type="ECO:0000256" key="1">
    <source>
        <dbReference type="ARBA" id="ARBA00004496"/>
    </source>
</evidence>
<keyword evidence="6 10" id="KW-0229">DNA integration</keyword>
<dbReference type="NCBIfam" id="NF001399">
    <property type="entry name" value="PRK00283.1"/>
    <property type="match status" value="1"/>
</dbReference>
<keyword evidence="9 10" id="KW-0131">Cell cycle</keyword>